<gene>
    <name evidence="1" type="ORF">BX592_108145</name>
</gene>
<dbReference type="RefSeq" id="WP_134192141.1">
    <property type="nucleotide sequence ID" value="NZ_JBHLUW010000003.1"/>
</dbReference>
<organism evidence="1 2">
    <name type="scientific">Paraburkholderia rhizosphaerae</name>
    <dbReference type="NCBI Taxonomy" id="480658"/>
    <lineage>
        <taxon>Bacteria</taxon>
        <taxon>Pseudomonadati</taxon>
        <taxon>Pseudomonadota</taxon>
        <taxon>Betaproteobacteria</taxon>
        <taxon>Burkholderiales</taxon>
        <taxon>Burkholderiaceae</taxon>
        <taxon>Paraburkholderia</taxon>
    </lineage>
</organism>
<dbReference type="Proteomes" id="UP000295509">
    <property type="component" value="Unassembled WGS sequence"/>
</dbReference>
<evidence type="ECO:0000313" key="1">
    <source>
        <dbReference type="EMBL" id="TDY50908.1"/>
    </source>
</evidence>
<name>A0A4R8LTR1_9BURK</name>
<dbReference type="EMBL" id="SORE01000008">
    <property type="protein sequence ID" value="TDY50908.1"/>
    <property type="molecule type" value="Genomic_DNA"/>
</dbReference>
<dbReference type="OrthoDB" id="262740at2"/>
<keyword evidence="2" id="KW-1185">Reference proteome</keyword>
<protein>
    <recommendedName>
        <fullName evidence="3">Phage protein D</fullName>
    </recommendedName>
</protein>
<sequence length="376" mass="39596">MLNGGIHLSMLIGPAVATPAPADVMDALDAVQVTTSSQLGAFQLTFKAGRTSSLIASRVPAGFFDPIITRVILIVTVNGQPNVIMDGVVTRQELSPSNAVGQSTLTITGEDLSRMMDLVEMPFMRYPGMPISARVLLLLAKYAVLGMAPLVIPPLLPDITLPIDKIPTQSGTDLAYVKQLAEQCGFVFYIEPGPAAGSSIAYFGPDIRIPDPQPALTVDMDAASNVETLSFSLDGTAKKITVITVLDPLTGKIPIPVPVPNLSALRPPMGLRPALPAKVEFGDGTGGLSLADAANRALGIVLKANDSITGTGTLDVLRYGRVLRSRMMVGVRGAGIAYDGLYYVNSVTHSLKRGEYKQNFNLSRDGLVANVSGVSP</sequence>
<reference evidence="1 2" key="1">
    <citation type="submission" date="2019-03" db="EMBL/GenBank/DDBJ databases">
        <title>Genomic Encyclopedia of Type Strains, Phase III (KMG-III): the genomes of soil and plant-associated and newly described type strains.</title>
        <authorList>
            <person name="Whitman W."/>
        </authorList>
    </citation>
    <scope>NUCLEOTIDE SEQUENCE [LARGE SCALE GENOMIC DNA]</scope>
    <source>
        <strain evidence="1 2">LMG 29544</strain>
    </source>
</reference>
<comment type="caution">
    <text evidence="1">The sequence shown here is derived from an EMBL/GenBank/DDBJ whole genome shotgun (WGS) entry which is preliminary data.</text>
</comment>
<evidence type="ECO:0000313" key="2">
    <source>
        <dbReference type="Proteomes" id="UP000295509"/>
    </source>
</evidence>
<evidence type="ECO:0008006" key="3">
    <source>
        <dbReference type="Google" id="ProtNLM"/>
    </source>
</evidence>
<accession>A0A4R8LTR1</accession>
<dbReference type="AlphaFoldDB" id="A0A4R8LTR1"/>
<proteinExistence type="predicted"/>